<protein>
    <submittedName>
        <fullName evidence="1">Uncharacterized protein</fullName>
    </submittedName>
</protein>
<evidence type="ECO:0000313" key="1">
    <source>
        <dbReference type="EMBL" id="WSB96156.1"/>
    </source>
</evidence>
<dbReference type="Proteomes" id="UP001348369">
    <property type="component" value="Chromosome"/>
</dbReference>
<reference evidence="1" key="1">
    <citation type="submission" date="2022-10" db="EMBL/GenBank/DDBJ databases">
        <title>The complete genomes of actinobacterial strains from the NBC collection.</title>
        <authorList>
            <person name="Joergensen T.S."/>
            <person name="Alvarez Arevalo M."/>
            <person name="Sterndorff E.B."/>
            <person name="Faurdal D."/>
            <person name="Vuksanovic O."/>
            <person name="Mourched A.-S."/>
            <person name="Charusanti P."/>
            <person name="Shaw S."/>
            <person name="Blin K."/>
            <person name="Weber T."/>
        </authorList>
    </citation>
    <scope>NUCLEOTIDE SEQUENCE</scope>
    <source>
        <strain evidence="1">NBC 01771</strain>
    </source>
</reference>
<gene>
    <name evidence="1" type="ORF">OG835_03530</name>
</gene>
<organism evidence="1 2">
    <name type="scientific">Streptomyces scopuliridis</name>
    <dbReference type="NCBI Taxonomy" id="452529"/>
    <lineage>
        <taxon>Bacteria</taxon>
        <taxon>Bacillati</taxon>
        <taxon>Actinomycetota</taxon>
        <taxon>Actinomycetes</taxon>
        <taxon>Kitasatosporales</taxon>
        <taxon>Streptomycetaceae</taxon>
        <taxon>Streptomyces</taxon>
    </lineage>
</organism>
<dbReference type="EMBL" id="CP109109">
    <property type="protein sequence ID" value="WSB96156.1"/>
    <property type="molecule type" value="Genomic_DNA"/>
</dbReference>
<keyword evidence="2" id="KW-1185">Reference proteome</keyword>
<name>A0ACD4ZEB9_9ACTN</name>
<evidence type="ECO:0000313" key="2">
    <source>
        <dbReference type="Proteomes" id="UP001348369"/>
    </source>
</evidence>
<accession>A0ACD4ZEB9</accession>
<sequence>MERTDNRFLPVLLIGAQAAVLWLRRAPRTALSVLLVLAGLWPAAMSVSGYAGPVLLPPGLSAVIVTVLARGVTTPAWAVIGAATAAAALAAAAA</sequence>
<proteinExistence type="predicted"/>